<protein>
    <submittedName>
        <fullName evidence="1">Uncharacterized protein</fullName>
    </submittedName>
</protein>
<proteinExistence type="predicted"/>
<evidence type="ECO:0000313" key="2">
    <source>
        <dbReference type="Proteomes" id="UP000241811"/>
    </source>
</evidence>
<gene>
    <name evidence="1" type="ORF">BOSOLAPHORUS_233</name>
</gene>
<evidence type="ECO:0000313" key="1">
    <source>
        <dbReference type="EMBL" id="AUG86019.1"/>
    </source>
</evidence>
<reference evidence="2" key="1">
    <citation type="submission" date="2017-12" db="EMBL/GenBank/DDBJ databases">
        <authorList>
            <person name="Sharma R."/>
            <person name="Galbraith T."/>
            <person name="Beatty N."/>
            <person name="Choi M.C."/>
            <person name="Duncan S."/>
            <person name="Fajardo C.P."/>
            <person name="Ferguson H.P."/>
            <person name="Kruger J.L."/>
            <person name="Webb C.J."/>
            <person name="Grose J.H."/>
        </authorList>
    </citation>
    <scope>NUCLEOTIDE SEQUENCE [LARGE SCALE GENOMIC DNA]</scope>
</reference>
<accession>A0A2H5BI76</accession>
<name>A0A2H5BI76_9CAUD</name>
<dbReference type="EMBL" id="MG655267">
    <property type="protein sequence ID" value="AUG86019.1"/>
    <property type="molecule type" value="Genomic_DNA"/>
</dbReference>
<dbReference type="Proteomes" id="UP000241811">
    <property type="component" value="Segment"/>
</dbReference>
<organism evidence="1 2">
    <name type="scientific">Erwinia phage vB_EamM_Bosolaphorus</name>
    <dbReference type="NCBI Taxonomy" id="2060126"/>
    <lineage>
        <taxon>Viruses</taxon>
        <taxon>Duplodnaviria</taxon>
        <taxon>Heunggongvirae</taxon>
        <taxon>Uroviricota</taxon>
        <taxon>Caudoviricetes</taxon>
        <taxon>Chimalliviridae</taxon>
        <taxon>Agricanvirus</taxon>
        <taxon>Agricanvirus ray</taxon>
    </lineage>
</organism>
<sequence>MAWSKRRAKKRIIHLRGFHYRVESRSIAIWEQYREYHQHRPLGSGIGLLMLLDPETGKPIGASNGLKQNKNKASY</sequence>